<dbReference type="EMBL" id="CP152382">
    <property type="protein sequence ID" value="XAF56207.1"/>
    <property type="molecule type" value="Genomic_DNA"/>
</dbReference>
<geneLocation type="plasmid" evidence="2 3">
    <name>unnamed2</name>
</geneLocation>
<protein>
    <submittedName>
        <fullName evidence="2">Uncharacterized protein</fullName>
    </submittedName>
</protein>
<evidence type="ECO:0000313" key="3">
    <source>
        <dbReference type="Proteomes" id="UP001445268"/>
    </source>
</evidence>
<sequence length="63" mass="6984">MSTDREQLEKEALKAVSAEDYYELCDNLDATSDSELEKIIADAEDQPSSTSLGLWKATERSNA</sequence>
<gene>
    <name evidence="2" type="ORF">AAGT77_20855</name>
</gene>
<dbReference type="RefSeq" id="WP_342632755.1">
    <property type="nucleotide sequence ID" value="NZ_CP152382.1"/>
</dbReference>
<keyword evidence="2" id="KW-0614">Plasmid</keyword>
<name>A0ABZ3EAZ9_9GAMM</name>
<organism evidence="2 3">
    <name type="scientific">Marinobacter alkaliphilus</name>
    <dbReference type="NCBI Taxonomy" id="254719"/>
    <lineage>
        <taxon>Bacteria</taxon>
        <taxon>Pseudomonadati</taxon>
        <taxon>Pseudomonadota</taxon>
        <taxon>Gammaproteobacteria</taxon>
        <taxon>Pseudomonadales</taxon>
        <taxon>Marinobacteraceae</taxon>
        <taxon>Marinobacter</taxon>
    </lineage>
</organism>
<dbReference type="Proteomes" id="UP001445268">
    <property type="component" value="Plasmid unnamed2"/>
</dbReference>
<reference evidence="2 3" key="1">
    <citation type="submission" date="2024-04" db="EMBL/GenBank/DDBJ databases">
        <title>Marinobacter sp. SBY-1.</title>
        <authorList>
            <person name="Pan C."/>
        </authorList>
    </citation>
    <scope>NUCLEOTIDE SEQUENCE [LARGE SCALE GENOMIC DNA]</scope>
    <source>
        <strain evidence="2 3">SBY-1</strain>
        <plasmid evidence="2 3">unnamed2</plasmid>
    </source>
</reference>
<proteinExistence type="predicted"/>
<evidence type="ECO:0000313" key="2">
    <source>
        <dbReference type="EMBL" id="XAF56207.1"/>
    </source>
</evidence>
<keyword evidence="3" id="KW-1185">Reference proteome</keyword>
<feature type="region of interest" description="Disordered" evidence="1">
    <location>
        <begin position="40"/>
        <end position="63"/>
    </location>
</feature>
<accession>A0ABZ3EAZ9</accession>
<evidence type="ECO:0000256" key="1">
    <source>
        <dbReference type="SAM" id="MobiDB-lite"/>
    </source>
</evidence>